<dbReference type="PANTHER" id="PTHR37422:SF13">
    <property type="entry name" value="LIPOPOLYSACCHARIDE BIOSYNTHESIS PROTEIN PA4999-RELATED"/>
    <property type="match status" value="1"/>
</dbReference>
<comment type="caution">
    <text evidence="8">The sequence shown here is derived from an EMBL/GenBank/DDBJ whole genome shotgun (WGS) entry which is preliminary data.</text>
</comment>
<evidence type="ECO:0000256" key="3">
    <source>
        <dbReference type="ARBA" id="ARBA00022989"/>
    </source>
</evidence>
<evidence type="ECO:0000313" key="9">
    <source>
        <dbReference type="Proteomes" id="UP001410795"/>
    </source>
</evidence>
<keyword evidence="2 6" id="KW-0812">Transmembrane</keyword>
<evidence type="ECO:0000256" key="5">
    <source>
        <dbReference type="SAM" id="MobiDB-lite"/>
    </source>
</evidence>
<feature type="transmembrane region" description="Helical" evidence="6">
    <location>
        <begin position="349"/>
        <end position="373"/>
    </location>
</feature>
<keyword evidence="3 6" id="KW-1133">Transmembrane helix</keyword>
<organism evidence="8 9">
    <name type="scientific">Microbacterium marinilacus</name>
    <dbReference type="NCBI Taxonomy" id="415209"/>
    <lineage>
        <taxon>Bacteria</taxon>
        <taxon>Bacillati</taxon>
        <taxon>Actinomycetota</taxon>
        <taxon>Actinomycetes</taxon>
        <taxon>Micrococcales</taxon>
        <taxon>Microbacteriaceae</taxon>
        <taxon>Microbacterium</taxon>
    </lineage>
</organism>
<dbReference type="InterPro" id="IPR007016">
    <property type="entry name" value="O-antigen_ligase-rel_domated"/>
</dbReference>
<gene>
    <name evidence="8" type="ORF">GCM10022202_28490</name>
</gene>
<feature type="transmembrane region" description="Helical" evidence="6">
    <location>
        <begin position="205"/>
        <end position="223"/>
    </location>
</feature>
<feature type="transmembrane region" description="Helical" evidence="6">
    <location>
        <begin position="163"/>
        <end position="185"/>
    </location>
</feature>
<feature type="domain" description="O-antigen ligase-related" evidence="7">
    <location>
        <begin position="233"/>
        <end position="362"/>
    </location>
</feature>
<dbReference type="Pfam" id="PF04932">
    <property type="entry name" value="Wzy_C"/>
    <property type="match status" value="1"/>
</dbReference>
<evidence type="ECO:0000256" key="4">
    <source>
        <dbReference type="ARBA" id="ARBA00023136"/>
    </source>
</evidence>
<evidence type="ECO:0000259" key="7">
    <source>
        <dbReference type="Pfam" id="PF04932"/>
    </source>
</evidence>
<protein>
    <recommendedName>
        <fullName evidence="7">O-antigen ligase-related domain-containing protein</fullName>
    </recommendedName>
</protein>
<reference evidence="9" key="1">
    <citation type="journal article" date="2019" name="Int. J. Syst. Evol. Microbiol.">
        <title>The Global Catalogue of Microorganisms (GCM) 10K type strain sequencing project: providing services to taxonomists for standard genome sequencing and annotation.</title>
        <authorList>
            <consortium name="The Broad Institute Genomics Platform"/>
            <consortium name="The Broad Institute Genome Sequencing Center for Infectious Disease"/>
            <person name="Wu L."/>
            <person name="Ma J."/>
        </authorList>
    </citation>
    <scope>NUCLEOTIDE SEQUENCE [LARGE SCALE GENOMIC DNA]</scope>
    <source>
        <strain evidence="9">JCM 16546</strain>
    </source>
</reference>
<evidence type="ECO:0000256" key="1">
    <source>
        <dbReference type="ARBA" id="ARBA00004141"/>
    </source>
</evidence>
<feature type="transmembrane region" description="Helical" evidence="6">
    <location>
        <begin position="111"/>
        <end position="132"/>
    </location>
</feature>
<evidence type="ECO:0000256" key="2">
    <source>
        <dbReference type="ARBA" id="ARBA00022692"/>
    </source>
</evidence>
<dbReference type="Proteomes" id="UP001410795">
    <property type="component" value="Unassembled WGS sequence"/>
</dbReference>
<proteinExistence type="predicted"/>
<feature type="transmembrane region" description="Helical" evidence="6">
    <location>
        <begin position="398"/>
        <end position="418"/>
    </location>
</feature>
<dbReference type="EMBL" id="BAAAYV010000017">
    <property type="protein sequence ID" value="GAA3664721.1"/>
    <property type="molecule type" value="Genomic_DNA"/>
</dbReference>
<evidence type="ECO:0000313" key="8">
    <source>
        <dbReference type="EMBL" id="GAA3664721.1"/>
    </source>
</evidence>
<accession>A0ABP7BNZ7</accession>
<sequence>MYAMWTTRARTTLRAALPWTAGALALGATGVGIGVLAVHATALVVPAALAVLLTGLAAMDRSLIPVLSVPATLVLVRVGGALSVSDVVLVLATVAALLTIRAREARPMQPLLWAGAVYLAAAVPVQILHPYAANIVEWLHEVVLVLGSMVVGFAIGRQGRARLALSLYLVACSAIGVWAAVVAVLGLAQTGAFTAVYLPELHKNTIGGMLAVAVVIAFARPVWLGWSRRWAWAALLICAVGVLAAQSRQGLVGAVVGVLFVALRPRPQTGRRSGWVWLAALPAAVYVVGEVNTQLSSDNTFNSAYQRLSWYEDALRIWEQSPVFGVGLRWWYTDRFEARFQPPNAELEVLTSTGVVGLVGFLLMFAVALWHLVRMDPVYGTVGAAVVLTRFAQAQFDLYWVAGQASLLWIVAGICYGVQARDRAAADAMPPPPQTTRRQRGSRAPRGAAVVRS</sequence>
<dbReference type="InterPro" id="IPR051533">
    <property type="entry name" value="WaaL-like"/>
</dbReference>
<feature type="transmembrane region" description="Helical" evidence="6">
    <location>
        <begin position="138"/>
        <end position="156"/>
    </location>
</feature>
<feature type="transmembrane region" description="Helical" evidence="6">
    <location>
        <begin position="74"/>
        <end position="99"/>
    </location>
</feature>
<keyword evidence="4 6" id="KW-0472">Membrane</keyword>
<keyword evidence="9" id="KW-1185">Reference proteome</keyword>
<feature type="region of interest" description="Disordered" evidence="5">
    <location>
        <begin position="426"/>
        <end position="453"/>
    </location>
</feature>
<comment type="subcellular location">
    <subcellularLocation>
        <location evidence="1">Membrane</location>
        <topology evidence="1">Multi-pass membrane protein</topology>
    </subcellularLocation>
</comment>
<dbReference type="PANTHER" id="PTHR37422">
    <property type="entry name" value="TEICHURONIC ACID BIOSYNTHESIS PROTEIN TUAE"/>
    <property type="match status" value="1"/>
</dbReference>
<feature type="transmembrane region" description="Helical" evidence="6">
    <location>
        <begin position="21"/>
        <end position="54"/>
    </location>
</feature>
<name>A0ABP7BNZ7_9MICO</name>
<evidence type="ECO:0000256" key="6">
    <source>
        <dbReference type="SAM" id="Phobius"/>
    </source>
</evidence>